<dbReference type="Pfam" id="PF14330">
    <property type="entry name" value="DUF4387"/>
    <property type="match status" value="1"/>
</dbReference>
<dbReference type="EMBL" id="FPBH01000066">
    <property type="protein sequence ID" value="SFU26717.1"/>
    <property type="molecule type" value="Genomic_DNA"/>
</dbReference>
<evidence type="ECO:0000313" key="2">
    <source>
        <dbReference type="EMBL" id="SFU26717.1"/>
    </source>
</evidence>
<dbReference type="AlphaFoldDB" id="A0A1I7ES20"/>
<protein>
    <recommendedName>
        <fullName evidence="1">DUF4387 domain-containing protein</fullName>
    </recommendedName>
</protein>
<sequence length="104" mass="12046">MVKTIGDLAVLVRSKDVTPLWWTFEIMFDDVEVYERVRDSHVINREDVAHKFDQDPKKVIVVNYDAALAVKVSFPRSQMFESKLDNDVYGSQQYAPLLDLQVPD</sequence>
<organism evidence="2 3">
    <name type="scientific">Paraburkholderia aspalathi</name>
    <dbReference type="NCBI Taxonomy" id="1324617"/>
    <lineage>
        <taxon>Bacteria</taxon>
        <taxon>Pseudomonadati</taxon>
        <taxon>Pseudomonadota</taxon>
        <taxon>Betaproteobacteria</taxon>
        <taxon>Burkholderiales</taxon>
        <taxon>Burkholderiaceae</taxon>
        <taxon>Paraburkholderia</taxon>
    </lineage>
</organism>
<feature type="domain" description="DUF4387" evidence="1">
    <location>
        <begin position="6"/>
        <end position="100"/>
    </location>
</feature>
<reference evidence="2 3" key="1">
    <citation type="submission" date="2016-10" db="EMBL/GenBank/DDBJ databases">
        <authorList>
            <person name="de Groot N.N."/>
        </authorList>
    </citation>
    <scope>NUCLEOTIDE SEQUENCE [LARGE SCALE GENOMIC DNA]</scope>
    <source>
        <strain evidence="2 3">LMG 27731</strain>
    </source>
</reference>
<proteinExistence type="predicted"/>
<evidence type="ECO:0000313" key="3">
    <source>
        <dbReference type="Proteomes" id="UP000198844"/>
    </source>
</evidence>
<dbReference type="RefSeq" id="WP_093647699.1">
    <property type="nucleotide sequence ID" value="NZ_FPBH01000066.1"/>
</dbReference>
<gene>
    <name evidence="2" type="ORF">SAMN05192563_10666</name>
</gene>
<dbReference type="InterPro" id="IPR025496">
    <property type="entry name" value="DUF4387"/>
</dbReference>
<name>A0A1I7ES20_9BURK</name>
<evidence type="ECO:0000259" key="1">
    <source>
        <dbReference type="Pfam" id="PF14330"/>
    </source>
</evidence>
<dbReference type="Proteomes" id="UP000198844">
    <property type="component" value="Unassembled WGS sequence"/>
</dbReference>
<dbReference type="OrthoDB" id="9796125at2"/>
<accession>A0A1I7ES20</accession>